<evidence type="ECO:0000256" key="12">
    <source>
        <dbReference type="ARBA" id="ARBA00023242"/>
    </source>
</evidence>
<keyword evidence="6" id="KW-0645">Protease</keyword>
<feature type="domain" description="DED" evidence="18">
    <location>
        <begin position="1"/>
        <end position="77"/>
    </location>
</feature>
<proteinExistence type="inferred from homology"/>
<dbReference type="Pfam" id="PF00656">
    <property type="entry name" value="Peptidase_C14"/>
    <property type="match status" value="1"/>
</dbReference>
<dbReference type="GO" id="GO:0032991">
    <property type="term" value="C:protein-containing complex"/>
    <property type="evidence" value="ECO:0007669"/>
    <property type="project" value="UniProtKB-ARBA"/>
</dbReference>
<feature type="domain" description="DED" evidence="18">
    <location>
        <begin position="93"/>
        <end position="169"/>
    </location>
</feature>
<reference evidence="21" key="1">
    <citation type="submission" date="2023-09" db="UniProtKB">
        <authorList>
            <consortium name="Ensembl"/>
        </authorList>
    </citation>
    <scope>IDENTIFICATION</scope>
</reference>
<dbReference type="CDD" id="cd00032">
    <property type="entry name" value="CASc"/>
    <property type="match status" value="1"/>
</dbReference>
<dbReference type="CDD" id="cd08334">
    <property type="entry name" value="DED_Caspase_8_10_r2"/>
    <property type="match status" value="1"/>
</dbReference>
<evidence type="ECO:0000256" key="15">
    <source>
        <dbReference type="ARBA" id="ARBA00068172"/>
    </source>
</evidence>
<feature type="domain" description="Caspase family p10" evidence="19">
    <location>
        <begin position="377"/>
        <end position="466"/>
    </location>
</feature>
<keyword evidence="10" id="KW-0788">Thiol protease</keyword>
<sequence>MDRRILAKIDDELESTEVAELCFLCRDVISGKRLEGITDAKQLFLRLEEKGLLENNYFLSQLLRTIRRADLLSHIETDSRQAEETDAQPALSQYRMMLYKIYDDMTKENLEKLKFLFNNDQRRKMELCNTALDVFVEMEKVGSLSNGNLSALYDMLREIDQQLASTVQNYMQGMRRAYMHKLIHIQTLYTFEVSQTVSLFAGVPRQHQPSLPMDYYALTHNPRGLCVVINNENFLGIGLKSRGGTQEDAQALKDVFTRFGFEVEIHNNLTAGNMRTVIRMLGQRNFLRDDALVVCVLSHGLKDIVYGTDEEQVKLSELTEPFKSNAARTLAGKPKLFFIQACQGRQYQRGAVPCLPTQAQAEVETLSHWEADAGPLSNETVPWDADFLIGMATVPNCMSFRNTATGSIYIQELCRQLRKAAESSEKDDINTVLTRVNREVSRREYLAYKQMPEPKYTLTKKLVLKYVSADLDHVQK</sequence>
<dbReference type="PROSITE" id="PS50168">
    <property type="entry name" value="DED"/>
    <property type="match status" value="2"/>
</dbReference>
<dbReference type="InterPro" id="IPR011600">
    <property type="entry name" value="Pept_C14_caspase"/>
</dbReference>
<evidence type="ECO:0000256" key="8">
    <source>
        <dbReference type="ARBA" id="ARBA00022737"/>
    </source>
</evidence>
<evidence type="ECO:0000256" key="17">
    <source>
        <dbReference type="RuleBase" id="RU003971"/>
    </source>
</evidence>
<evidence type="ECO:0000259" key="19">
    <source>
        <dbReference type="PROSITE" id="PS50207"/>
    </source>
</evidence>
<keyword evidence="8" id="KW-0677">Repeat</keyword>
<dbReference type="GeneTree" id="ENSGT00940000166591"/>
<comment type="similarity">
    <text evidence="3 17">Belongs to the peptidase C14A family.</text>
</comment>
<dbReference type="FunFam" id="1.10.533.10:FF:000016">
    <property type="entry name" value="CASP8 and FADD-like apoptosis regulator"/>
    <property type="match status" value="1"/>
</dbReference>
<evidence type="ECO:0000256" key="3">
    <source>
        <dbReference type="ARBA" id="ARBA00010134"/>
    </source>
</evidence>
<organism evidence="21">
    <name type="scientific">Stegastes partitus</name>
    <name type="common">bicolor damselfish</name>
    <dbReference type="NCBI Taxonomy" id="144197"/>
    <lineage>
        <taxon>Eukaryota</taxon>
        <taxon>Metazoa</taxon>
        <taxon>Chordata</taxon>
        <taxon>Craniata</taxon>
        <taxon>Vertebrata</taxon>
        <taxon>Euteleostomi</taxon>
        <taxon>Actinopterygii</taxon>
        <taxon>Neopterygii</taxon>
        <taxon>Teleostei</taxon>
        <taxon>Neoteleostei</taxon>
        <taxon>Acanthomorphata</taxon>
        <taxon>Ovalentaria</taxon>
        <taxon>Pomacentridae</taxon>
        <taxon>Stegastes</taxon>
    </lineage>
</organism>
<keyword evidence="5" id="KW-0597">Phosphoprotein</keyword>
<dbReference type="InterPro" id="IPR033139">
    <property type="entry name" value="Caspase_cys_AS"/>
</dbReference>
<keyword evidence="4" id="KW-0963">Cytoplasm</keyword>
<dbReference type="FunFam" id="3.40.50.1460:FF:000008">
    <property type="entry name" value="caspase-8 isoform X1"/>
    <property type="match status" value="1"/>
</dbReference>
<dbReference type="SMART" id="SM00115">
    <property type="entry name" value="CASc"/>
    <property type="match status" value="1"/>
</dbReference>
<evidence type="ECO:0000256" key="2">
    <source>
        <dbReference type="ARBA" id="ARBA00004496"/>
    </source>
</evidence>
<evidence type="ECO:0000259" key="18">
    <source>
        <dbReference type="PROSITE" id="PS50168"/>
    </source>
</evidence>
<dbReference type="EC" id="3.4.22.61" evidence="14"/>
<evidence type="ECO:0000256" key="13">
    <source>
        <dbReference type="ARBA" id="ARBA00051626"/>
    </source>
</evidence>
<dbReference type="AlphaFoldDB" id="A0A3B4Z0Y9"/>
<evidence type="ECO:0000256" key="11">
    <source>
        <dbReference type="ARBA" id="ARBA00023145"/>
    </source>
</evidence>
<evidence type="ECO:0000256" key="5">
    <source>
        <dbReference type="ARBA" id="ARBA00022553"/>
    </source>
</evidence>
<dbReference type="Gene3D" id="3.40.50.1460">
    <property type="match status" value="1"/>
</dbReference>
<dbReference type="InterPro" id="IPR011029">
    <property type="entry name" value="DEATH-like_dom_sf"/>
</dbReference>
<dbReference type="GO" id="GO:0006508">
    <property type="term" value="P:proteolysis"/>
    <property type="evidence" value="ECO:0007669"/>
    <property type="project" value="UniProtKB-KW"/>
</dbReference>
<dbReference type="GO" id="GO:0006915">
    <property type="term" value="P:apoptotic process"/>
    <property type="evidence" value="ECO:0007669"/>
    <property type="project" value="UniProtKB-KW"/>
</dbReference>
<dbReference type="PANTHER" id="PTHR48169">
    <property type="entry name" value="DED DOMAIN-CONTAINING PROTEIN"/>
    <property type="match status" value="1"/>
</dbReference>
<evidence type="ECO:0000256" key="7">
    <source>
        <dbReference type="ARBA" id="ARBA00022703"/>
    </source>
</evidence>
<dbReference type="GO" id="GO:0004197">
    <property type="term" value="F:cysteine-type endopeptidase activity"/>
    <property type="evidence" value="ECO:0007669"/>
    <property type="project" value="InterPro"/>
</dbReference>
<dbReference type="PROSITE" id="PS50207">
    <property type="entry name" value="CASPASE_P10"/>
    <property type="match status" value="1"/>
</dbReference>
<evidence type="ECO:0000256" key="9">
    <source>
        <dbReference type="ARBA" id="ARBA00022801"/>
    </source>
</evidence>
<dbReference type="PRINTS" id="PR00376">
    <property type="entry name" value="IL1BCENZYME"/>
</dbReference>
<dbReference type="GO" id="GO:0005886">
    <property type="term" value="C:plasma membrane"/>
    <property type="evidence" value="ECO:0007669"/>
    <property type="project" value="UniProtKB-ARBA"/>
</dbReference>
<name>A0A3B4Z0Y9_9TELE</name>
<dbReference type="Ensembl" id="ENSSPAT00000002315.1">
    <property type="protein sequence ID" value="ENSSPAP00000002280.1"/>
    <property type="gene ID" value="ENSSPAG00000001729.1"/>
</dbReference>
<dbReference type="GO" id="GO:0051604">
    <property type="term" value="P:protein maturation"/>
    <property type="evidence" value="ECO:0007669"/>
    <property type="project" value="UniProtKB-ARBA"/>
</dbReference>
<dbReference type="PANTHER" id="PTHR48169:SF7">
    <property type="entry name" value="CASPASE 10"/>
    <property type="match status" value="1"/>
</dbReference>
<dbReference type="Pfam" id="PF01335">
    <property type="entry name" value="DED"/>
    <property type="match status" value="2"/>
</dbReference>
<dbReference type="InterPro" id="IPR001309">
    <property type="entry name" value="Pept_C14_p20"/>
</dbReference>
<accession>A0A3B4Z0Y9</accession>
<dbReference type="Gene3D" id="1.10.533.10">
    <property type="entry name" value="Death Domain, Fas"/>
    <property type="match status" value="2"/>
</dbReference>
<dbReference type="PROSITE" id="PS01122">
    <property type="entry name" value="CASPASE_CYS"/>
    <property type="match status" value="1"/>
</dbReference>
<evidence type="ECO:0000256" key="1">
    <source>
        <dbReference type="ARBA" id="ARBA00004123"/>
    </source>
</evidence>
<dbReference type="SUPFAM" id="SSF47986">
    <property type="entry name" value="DEATH domain"/>
    <property type="match status" value="2"/>
</dbReference>
<evidence type="ECO:0000256" key="10">
    <source>
        <dbReference type="ARBA" id="ARBA00022807"/>
    </source>
</evidence>
<dbReference type="SMART" id="SM00031">
    <property type="entry name" value="DED"/>
    <property type="match status" value="2"/>
</dbReference>
<keyword evidence="11" id="KW-0865">Zymogen</keyword>
<dbReference type="GO" id="GO:0043065">
    <property type="term" value="P:positive regulation of apoptotic process"/>
    <property type="evidence" value="ECO:0007669"/>
    <property type="project" value="UniProtKB-ARBA"/>
</dbReference>
<dbReference type="PROSITE" id="PS50208">
    <property type="entry name" value="CASPASE_P20"/>
    <property type="match status" value="1"/>
</dbReference>
<evidence type="ECO:0000259" key="20">
    <source>
        <dbReference type="PROSITE" id="PS50208"/>
    </source>
</evidence>
<evidence type="ECO:0000256" key="14">
    <source>
        <dbReference type="ARBA" id="ARBA00066479"/>
    </source>
</evidence>
<dbReference type="SUPFAM" id="SSF52129">
    <property type="entry name" value="Caspase-like"/>
    <property type="match status" value="1"/>
</dbReference>
<comment type="catalytic activity">
    <reaction evidence="13">
        <text>Strict requirement for Asp at position P1 and has a preferred cleavage sequence of (Leu/Asp/Val)-Glu-Thr-Asp-|-(Gly/Ser/Ala).</text>
        <dbReference type="EC" id="3.4.22.61"/>
    </reaction>
</comment>
<dbReference type="InterPro" id="IPR002138">
    <property type="entry name" value="Pept_C14_p10"/>
</dbReference>
<dbReference type="GO" id="GO:0005634">
    <property type="term" value="C:nucleus"/>
    <property type="evidence" value="ECO:0007669"/>
    <property type="project" value="UniProtKB-SubCell"/>
</dbReference>
<feature type="domain" description="Caspase family p20" evidence="20">
    <location>
        <begin position="222"/>
        <end position="346"/>
    </location>
</feature>
<keyword evidence="7" id="KW-0053">Apoptosis</keyword>
<evidence type="ECO:0000256" key="4">
    <source>
        <dbReference type="ARBA" id="ARBA00022490"/>
    </source>
</evidence>
<dbReference type="CDD" id="cd08792">
    <property type="entry name" value="DED_Caspase_8_10_r1"/>
    <property type="match status" value="1"/>
</dbReference>
<dbReference type="InterPro" id="IPR015917">
    <property type="entry name" value="Pept_C14A"/>
</dbReference>
<evidence type="ECO:0000256" key="16">
    <source>
        <dbReference type="PIRSR" id="PIRSR038001-1"/>
    </source>
</evidence>
<protein>
    <recommendedName>
        <fullName evidence="15">Caspase-8</fullName>
        <ecNumber evidence="14">3.4.22.61</ecNumber>
    </recommendedName>
</protein>
<dbReference type="InterPro" id="IPR029030">
    <property type="entry name" value="Caspase-like_dom_sf"/>
</dbReference>
<feature type="active site" evidence="16">
    <location>
        <position position="299"/>
    </location>
</feature>
<dbReference type="GO" id="GO:0005737">
    <property type="term" value="C:cytoplasm"/>
    <property type="evidence" value="ECO:0007669"/>
    <property type="project" value="UniProtKB-SubCell"/>
</dbReference>
<dbReference type="InterPro" id="IPR001875">
    <property type="entry name" value="DED_dom"/>
</dbReference>
<evidence type="ECO:0000313" key="21">
    <source>
        <dbReference type="Ensembl" id="ENSSPAP00000002280.1"/>
    </source>
</evidence>
<keyword evidence="9" id="KW-0378">Hydrolase</keyword>
<keyword evidence="12" id="KW-0539">Nucleus</keyword>
<feature type="active site" evidence="16">
    <location>
        <position position="342"/>
    </location>
</feature>
<evidence type="ECO:0000256" key="6">
    <source>
        <dbReference type="ARBA" id="ARBA00022670"/>
    </source>
</evidence>
<comment type="subcellular location">
    <subcellularLocation>
        <location evidence="2">Cytoplasm</location>
    </subcellularLocation>
    <subcellularLocation>
        <location evidence="1">Nucleus</location>
    </subcellularLocation>
</comment>